<dbReference type="PIRSF" id="PIRSF034285">
    <property type="entry name" value="UCP034285"/>
    <property type="match status" value="1"/>
</dbReference>
<dbReference type="InterPro" id="IPR017026">
    <property type="entry name" value="ImuA"/>
</dbReference>
<dbReference type="AlphaFoldDB" id="A0A1Q9A664"/>
<evidence type="ECO:0000313" key="3">
    <source>
        <dbReference type="Proteomes" id="UP000185598"/>
    </source>
</evidence>
<proteinExistence type="predicted"/>
<dbReference type="RefSeq" id="WP_075613939.1">
    <property type="nucleotide sequence ID" value="NZ_JACIED010000003.1"/>
</dbReference>
<keyword evidence="3" id="KW-1185">Reference proteome</keyword>
<dbReference type="InterPro" id="IPR027417">
    <property type="entry name" value="P-loop_NTPase"/>
</dbReference>
<dbReference type="Gene3D" id="3.40.50.300">
    <property type="entry name" value="P-loop containing nucleotide triphosphate hydrolases"/>
    <property type="match status" value="1"/>
</dbReference>
<organism evidence="2 3">
    <name type="scientific">Allorhizobium taibaishanense</name>
    <dbReference type="NCBI Taxonomy" id="887144"/>
    <lineage>
        <taxon>Bacteria</taxon>
        <taxon>Pseudomonadati</taxon>
        <taxon>Pseudomonadota</taxon>
        <taxon>Alphaproteobacteria</taxon>
        <taxon>Hyphomicrobiales</taxon>
        <taxon>Rhizobiaceae</taxon>
        <taxon>Rhizobium/Agrobacterium group</taxon>
        <taxon>Allorhizobium</taxon>
    </lineage>
</organism>
<dbReference type="SUPFAM" id="SSF52540">
    <property type="entry name" value="P-loop containing nucleoside triphosphate hydrolases"/>
    <property type="match status" value="1"/>
</dbReference>
<sequence>MPDPVSSSALAALRRQVESLEGQHSRTRQVLPFGVNEIDRRLAGGGLVLGALHEVAGAGVDAAHAAAAGLFVAGIAARLSGKVLWCVTRQDLFAPALEQAGLSPDRVIFIDAGDEKALMTCFEEGLRHGGLAAVVAEIGKLSMIASRRLQLASEKSGTMAIALRRCHRRDIDDVFSQPTASMTRWRIGQLPSAPLPVPGIGRPHWRLQLVRCRGGESAEFEVEACDAKGCIAFPSKVADRPAATKIARRFAAV</sequence>
<evidence type="ECO:0000313" key="1">
    <source>
        <dbReference type="EMBL" id="MBB4008843.1"/>
    </source>
</evidence>
<gene>
    <name evidence="2" type="ORF">BJF91_11925</name>
    <name evidence="1" type="ORF">GGQ71_003123</name>
</gene>
<protein>
    <submittedName>
        <fullName evidence="2">Damage-inducible protein</fullName>
    </submittedName>
    <submittedName>
        <fullName evidence="1">Protein ImuA</fullName>
    </submittedName>
</protein>
<evidence type="ECO:0000313" key="2">
    <source>
        <dbReference type="EMBL" id="OLP50047.1"/>
    </source>
</evidence>
<dbReference type="Proteomes" id="UP000185598">
    <property type="component" value="Unassembled WGS sequence"/>
</dbReference>
<comment type="caution">
    <text evidence="2">The sequence shown here is derived from an EMBL/GenBank/DDBJ whole genome shotgun (WGS) entry which is preliminary data.</text>
</comment>
<dbReference type="EMBL" id="MKIN01000021">
    <property type="protein sequence ID" value="OLP50047.1"/>
    <property type="molecule type" value="Genomic_DNA"/>
</dbReference>
<reference evidence="1 4" key="2">
    <citation type="submission" date="2020-08" db="EMBL/GenBank/DDBJ databases">
        <title>Genomic Encyclopedia of Type Strains, Phase IV (KMG-IV): sequencing the most valuable type-strain genomes for metagenomic binning, comparative biology and taxonomic classification.</title>
        <authorList>
            <person name="Goeker M."/>
        </authorList>
    </citation>
    <scope>NUCLEOTIDE SEQUENCE [LARGE SCALE GENOMIC DNA]</scope>
    <source>
        <strain evidence="1 4">DSM 100021</strain>
    </source>
</reference>
<reference evidence="2 3" key="1">
    <citation type="submission" date="2016-09" db="EMBL/GenBank/DDBJ databases">
        <title>Rhizobium oryziradicis sp. nov., isolated from the root of rice.</title>
        <authorList>
            <person name="Zhao J."/>
            <person name="Zhang X."/>
        </authorList>
    </citation>
    <scope>NUCLEOTIDE SEQUENCE [LARGE SCALE GENOMIC DNA]</scope>
    <source>
        <strain evidence="2 3">14971</strain>
    </source>
</reference>
<dbReference type="STRING" id="887144.BJF91_11925"/>
<accession>A0A1Q9A664</accession>
<name>A0A1Q9A664_9HYPH</name>
<evidence type="ECO:0000313" key="4">
    <source>
        <dbReference type="Proteomes" id="UP000544107"/>
    </source>
</evidence>
<dbReference type="EMBL" id="JACIED010000003">
    <property type="protein sequence ID" value="MBB4008843.1"/>
    <property type="molecule type" value="Genomic_DNA"/>
</dbReference>
<dbReference type="Proteomes" id="UP000544107">
    <property type="component" value="Unassembled WGS sequence"/>
</dbReference>